<reference evidence="5 6" key="1">
    <citation type="journal article" date="2016" name="Nat. Commun.">
        <title>Extremotolerant tardigrade genome and improved radiotolerance of human cultured cells by tardigrade-unique protein.</title>
        <authorList>
            <person name="Hashimoto T."/>
            <person name="Horikawa D.D."/>
            <person name="Saito Y."/>
            <person name="Kuwahara H."/>
            <person name="Kozuka-Hata H."/>
            <person name="Shin-I T."/>
            <person name="Minakuchi Y."/>
            <person name="Ohishi K."/>
            <person name="Motoyama A."/>
            <person name="Aizu T."/>
            <person name="Enomoto A."/>
            <person name="Kondo K."/>
            <person name="Tanaka S."/>
            <person name="Hara Y."/>
            <person name="Koshikawa S."/>
            <person name="Sagara H."/>
            <person name="Miura T."/>
            <person name="Yokobori S."/>
            <person name="Miyagawa K."/>
            <person name="Suzuki Y."/>
            <person name="Kubo T."/>
            <person name="Oyama M."/>
            <person name="Kohara Y."/>
            <person name="Fujiyama A."/>
            <person name="Arakawa K."/>
            <person name="Katayama T."/>
            <person name="Toyoda A."/>
            <person name="Kunieda T."/>
        </authorList>
    </citation>
    <scope>NUCLEOTIDE SEQUENCE [LARGE SCALE GENOMIC DNA]</scope>
    <source>
        <strain evidence="5 6">YOKOZUNA-1</strain>
    </source>
</reference>
<feature type="domain" description="Cyclin-like" evidence="4">
    <location>
        <begin position="168"/>
        <end position="270"/>
    </location>
</feature>
<dbReference type="Gene3D" id="1.10.472.10">
    <property type="entry name" value="Cyclin-like"/>
    <property type="match status" value="1"/>
</dbReference>
<keyword evidence="1 2" id="KW-0195">Cyclin</keyword>
<dbReference type="GO" id="GO:0016538">
    <property type="term" value="F:cyclin-dependent protein serine/threonine kinase regulator activity"/>
    <property type="evidence" value="ECO:0007669"/>
    <property type="project" value="InterPro"/>
</dbReference>
<sequence length="308" mass="34940">MVGVVTPTRISRPFKTVMDSDSLKKKSSRSVKLSDLVVKKSTKTSSLSAEAITLQENGKRRREASLSPDQPSRRSSMADQTGAKSSIARTASGGQSTILQSTTATTLMSHAQSTPTSQSTTTLQRTFGHVVISLENLILPRYRLAPTPSMQEGLSVRTEWYLRRLGCDFIQHGGYILKLPQTAMATAQVLYQRFYYIKSFVRNDYLTMGMACVYLSSKVEESPKRLRDIINVFTYVRQVICDEPVKPVILDYGYVNVKNQVIKCERRLLKELGFCVHVKHPHKLIYMYLRMLDFDMDDDVDRRFMQAA</sequence>
<dbReference type="STRING" id="947166.A0A1D1VMU5"/>
<dbReference type="SUPFAM" id="SSF47954">
    <property type="entry name" value="Cyclin-like"/>
    <property type="match status" value="1"/>
</dbReference>
<dbReference type="InterPro" id="IPR043198">
    <property type="entry name" value="Cyclin/Ssn8"/>
</dbReference>
<protein>
    <recommendedName>
        <fullName evidence="4">Cyclin-like domain-containing protein</fullName>
    </recommendedName>
</protein>
<dbReference type="Pfam" id="PF00134">
    <property type="entry name" value="Cyclin_N"/>
    <property type="match status" value="1"/>
</dbReference>
<evidence type="ECO:0000256" key="2">
    <source>
        <dbReference type="RuleBase" id="RU000383"/>
    </source>
</evidence>
<dbReference type="SMART" id="SM00385">
    <property type="entry name" value="CYCLIN"/>
    <property type="match status" value="1"/>
</dbReference>
<accession>A0A1D1VMU5</accession>
<comment type="similarity">
    <text evidence="2">Belongs to the cyclin family.</text>
</comment>
<name>A0A1D1VMU5_RAMVA</name>
<dbReference type="InterPro" id="IPR006671">
    <property type="entry name" value="Cyclin_N"/>
</dbReference>
<evidence type="ECO:0000313" key="5">
    <source>
        <dbReference type="EMBL" id="GAV02917.1"/>
    </source>
</evidence>
<comment type="caution">
    <text evidence="5">The sequence shown here is derived from an EMBL/GenBank/DDBJ whole genome shotgun (WGS) entry which is preliminary data.</text>
</comment>
<dbReference type="InterPro" id="IPR036915">
    <property type="entry name" value="Cyclin-like_sf"/>
</dbReference>
<dbReference type="OrthoDB" id="10264655at2759"/>
<evidence type="ECO:0000256" key="1">
    <source>
        <dbReference type="ARBA" id="ARBA00023127"/>
    </source>
</evidence>
<dbReference type="PANTHER" id="PTHR10026">
    <property type="entry name" value="CYCLIN"/>
    <property type="match status" value="1"/>
</dbReference>
<dbReference type="EMBL" id="BDGG01000009">
    <property type="protein sequence ID" value="GAV02917.1"/>
    <property type="molecule type" value="Genomic_DNA"/>
</dbReference>
<evidence type="ECO:0000313" key="6">
    <source>
        <dbReference type="Proteomes" id="UP000186922"/>
    </source>
</evidence>
<proteinExistence type="inferred from homology"/>
<organism evidence="5 6">
    <name type="scientific">Ramazzottius varieornatus</name>
    <name type="common">Water bear</name>
    <name type="synonym">Tardigrade</name>
    <dbReference type="NCBI Taxonomy" id="947166"/>
    <lineage>
        <taxon>Eukaryota</taxon>
        <taxon>Metazoa</taxon>
        <taxon>Ecdysozoa</taxon>
        <taxon>Tardigrada</taxon>
        <taxon>Eutardigrada</taxon>
        <taxon>Parachela</taxon>
        <taxon>Hypsibioidea</taxon>
        <taxon>Ramazzottiidae</taxon>
        <taxon>Ramazzottius</taxon>
    </lineage>
</organism>
<dbReference type="InterPro" id="IPR013763">
    <property type="entry name" value="Cyclin-like_dom"/>
</dbReference>
<dbReference type="GO" id="GO:0006357">
    <property type="term" value="P:regulation of transcription by RNA polymerase II"/>
    <property type="evidence" value="ECO:0007669"/>
    <property type="project" value="InterPro"/>
</dbReference>
<dbReference type="Proteomes" id="UP000186922">
    <property type="component" value="Unassembled WGS sequence"/>
</dbReference>
<evidence type="ECO:0000259" key="4">
    <source>
        <dbReference type="SMART" id="SM00385"/>
    </source>
</evidence>
<feature type="compositionally biased region" description="Polar residues" evidence="3">
    <location>
        <begin position="67"/>
        <end position="95"/>
    </location>
</feature>
<keyword evidence="6" id="KW-1185">Reference proteome</keyword>
<dbReference type="AlphaFoldDB" id="A0A1D1VMU5"/>
<gene>
    <name evidence="5" type="primary">RvY_13419-1</name>
    <name evidence="5" type="synonym">RvY_13419.1</name>
    <name evidence="5" type="ORF">RvY_13419</name>
</gene>
<evidence type="ECO:0000256" key="3">
    <source>
        <dbReference type="SAM" id="MobiDB-lite"/>
    </source>
</evidence>
<feature type="region of interest" description="Disordered" evidence="3">
    <location>
        <begin position="53"/>
        <end position="95"/>
    </location>
</feature>